<feature type="region of interest" description="Disordered" evidence="1">
    <location>
        <begin position="203"/>
        <end position="244"/>
    </location>
</feature>
<evidence type="ECO:0000313" key="3">
    <source>
        <dbReference type="EMBL" id="EKU95978.1"/>
    </source>
</evidence>
<accession>K9EH58</accession>
<feature type="region of interest" description="Disordered" evidence="1">
    <location>
        <begin position="1"/>
        <end position="92"/>
    </location>
</feature>
<dbReference type="PATRIC" id="fig|883066.3.peg.69"/>
<organism evidence="3 4">
    <name type="scientific">Actinobaculum massiliense ACS-171-V-Col2</name>
    <dbReference type="NCBI Taxonomy" id="883066"/>
    <lineage>
        <taxon>Bacteria</taxon>
        <taxon>Bacillati</taxon>
        <taxon>Actinomycetota</taxon>
        <taxon>Actinomycetes</taxon>
        <taxon>Actinomycetales</taxon>
        <taxon>Actinomycetaceae</taxon>
        <taxon>Actinobaculum</taxon>
    </lineage>
</organism>
<dbReference type="STRING" id="202789.GCA_001457435_00135"/>
<sequence>MALFGKKKAEDLPAEEEPSALAQPSKGFTAGKGRPTPRRKDVEAHNRRPLISNKATMTREEKKVLKAEQRARSNEIYERQQKAMREGDDRNMPELHRGPIRRFARDCIDSRRHFATFILLLLAVIFIGIFAFRASARGLQYFVWGTYALMFIMLFDGWWAARNTKILVAHKYGENKVPDRTLSQMWVRTFYPRRWRMPRPQVKIGEYPEGGSPQDLKEAKASARKAKSEARALKREEKRAARGK</sequence>
<dbReference type="Pfam" id="PF11241">
    <property type="entry name" value="DUF3043"/>
    <property type="match status" value="1"/>
</dbReference>
<feature type="compositionally biased region" description="Basic and acidic residues" evidence="1">
    <location>
        <begin position="215"/>
        <end position="244"/>
    </location>
</feature>
<dbReference type="RefSeq" id="WP_007000284.1">
    <property type="nucleotide sequence ID" value="NZ_JH992955.1"/>
</dbReference>
<dbReference type="AlphaFoldDB" id="K9EH58"/>
<dbReference type="Proteomes" id="UP000009888">
    <property type="component" value="Unassembled WGS sequence"/>
</dbReference>
<comment type="caution">
    <text evidence="3">The sequence shown here is derived from an EMBL/GenBank/DDBJ whole genome shotgun (WGS) entry which is preliminary data.</text>
</comment>
<feature type="transmembrane region" description="Helical" evidence="2">
    <location>
        <begin position="114"/>
        <end position="135"/>
    </location>
</feature>
<feature type="compositionally biased region" description="Basic and acidic residues" evidence="1">
    <location>
        <begin position="57"/>
        <end position="92"/>
    </location>
</feature>
<protein>
    <recommendedName>
        <fullName evidence="5">DUF3043 domain-containing protein</fullName>
    </recommendedName>
</protein>
<dbReference type="EMBL" id="AGWL01000001">
    <property type="protein sequence ID" value="EKU95978.1"/>
    <property type="molecule type" value="Genomic_DNA"/>
</dbReference>
<dbReference type="HOGENOM" id="CLU_091328_1_0_11"/>
<keyword evidence="2" id="KW-0812">Transmembrane</keyword>
<dbReference type="InterPro" id="IPR021403">
    <property type="entry name" value="DUF3043"/>
</dbReference>
<gene>
    <name evidence="3" type="ORF">HMPREF9233_00066</name>
</gene>
<evidence type="ECO:0000256" key="1">
    <source>
        <dbReference type="SAM" id="MobiDB-lite"/>
    </source>
</evidence>
<feature type="transmembrane region" description="Helical" evidence="2">
    <location>
        <begin position="141"/>
        <end position="161"/>
    </location>
</feature>
<evidence type="ECO:0000256" key="2">
    <source>
        <dbReference type="SAM" id="Phobius"/>
    </source>
</evidence>
<reference evidence="3 4" key="1">
    <citation type="submission" date="2012-09" db="EMBL/GenBank/DDBJ databases">
        <title>The Genome Sequence of Actinobaculum massiliae ACS-171-V-COL2.</title>
        <authorList>
            <consortium name="The Broad Institute Genome Sequencing Platform"/>
            <person name="Earl A."/>
            <person name="Ward D."/>
            <person name="Feldgarden M."/>
            <person name="Gevers D."/>
            <person name="Saerens B."/>
            <person name="Vaneechoutte M."/>
            <person name="Walker B."/>
            <person name="Young S.K."/>
            <person name="Zeng Q."/>
            <person name="Gargeya S."/>
            <person name="Fitzgerald M."/>
            <person name="Haas B."/>
            <person name="Abouelleil A."/>
            <person name="Alvarado L."/>
            <person name="Arachchi H.M."/>
            <person name="Berlin A."/>
            <person name="Chapman S.B."/>
            <person name="Goldberg J."/>
            <person name="Griggs A."/>
            <person name="Gujja S."/>
            <person name="Hansen M."/>
            <person name="Howarth C."/>
            <person name="Imamovic A."/>
            <person name="Larimer J."/>
            <person name="McCowen C."/>
            <person name="Montmayeur A."/>
            <person name="Murphy C."/>
            <person name="Neiman D."/>
            <person name="Pearson M."/>
            <person name="Priest M."/>
            <person name="Roberts A."/>
            <person name="Saif S."/>
            <person name="Shea T."/>
            <person name="Sisk P."/>
            <person name="Sykes S."/>
            <person name="Wortman J."/>
            <person name="Nusbaum C."/>
            <person name="Birren B."/>
        </authorList>
    </citation>
    <scope>NUCLEOTIDE SEQUENCE [LARGE SCALE GENOMIC DNA]</scope>
    <source>
        <strain evidence="4">ACS-171-V-Col2</strain>
    </source>
</reference>
<dbReference type="eggNOG" id="ENOG5031D67">
    <property type="taxonomic scope" value="Bacteria"/>
</dbReference>
<evidence type="ECO:0008006" key="5">
    <source>
        <dbReference type="Google" id="ProtNLM"/>
    </source>
</evidence>
<keyword evidence="2" id="KW-1133">Transmembrane helix</keyword>
<evidence type="ECO:0000313" key="4">
    <source>
        <dbReference type="Proteomes" id="UP000009888"/>
    </source>
</evidence>
<proteinExistence type="predicted"/>
<name>K9EH58_9ACTO</name>
<keyword evidence="2" id="KW-0472">Membrane</keyword>
<keyword evidence="4" id="KW-1185">Reference proteome</keyword>